<dbReference type="Pfam" id="PF01119">
    <property type="entry name" value="DNA_mis_repair"/>
    <property type="match status" value="1"/>
</dbReference>
<dbReference type="CDD" id="cd03483">
    <property type="entry name" value="MutL_Trans_MLH1"/>
    <property type="match status" value="1"/>
</dbReference>
<feature type="compositionally biased region" description="Acidic residues" evidence="6">
    <location>
        <begin position="721"/>
        <end position="736"/>
    </location>
</feature>
<feature type="compositionally biased region" description="Low complexity" evidence="6">
    <location>
        <begin position="444"/>
        <end position="459"/>
    </location>
</feature>
<evidence type="ECO:0000256" key="5">
    <source>
        <dbReference type="ARBA" id="ARBA00023242"/>
    </source>
</evidence>
<dbReference type="InterPro" id="IPR002099">
    <property type="entry name" value="MutL/Mlh/PMS"/>
</dbReference>
<evidence type="ECO:0000256" key="6">
    <source>
        <dbReference type="SAM" id="MobiDB-lite"/>
    </source>
</evidence>
<dbReference type="PROSITE" id="PS00058">
    <property type="entry name" value="DNA_MISMATCH_REPAIR_1"/>
    <property type="match status" value="1"/>
</dbReference>
<comment type="caution">
    <text evidence="8">The sequence shown here is derived from an EMBL/GenBank/DDBJ whole genome shotgun (WGS) entry which is preliminary data.</text>
</comment>
<feature type="compositionally biased region" description="Acidic residues" evidence="6">
    <location>
        <begin position="594"/>
        <end position="611"/>
    </location>
</feature>
<dbReference type="Pfam" id="PF13589">
    <property type="entry name" value="HATPase_c_3"/>
    <property type="match status" value="1"/>
</dbReference>
<evidence type="ECO:0000256" key="2">
    <source>
        <dbReference type="ARBA" id="ARBA00006082"/>
    </source>
</evidence>
<keyword evidence="9" id="KW-1185">Reference proteome</keyword>
<feature type="region of interest" description="Disordered" evidence="6">
    <location>
        <begin position="710"/>
        <end position="736"/>
    </location>
</feature>
<accession>A0ABR3ZPH2</accession>
<comment type="subcellular location">
    <subcellularLocation>
        <location evidence="1">Nucleus</location>
    </subcellularLocation>
</comment>
<dbReference type="InterPro" id="IPR038973">
    <property type="entry name" value="MutL/Mlh/Pms-like"/>
</dbReference>
<sequence>MDAASDAESPRGVKRKAEDDASVDSSVPRRIQALDPNVVNKIAAGEIIIAPVHALKELVENAVDAGSTMLEVLVKDGGLKLLQITDNGCGIDKEDLPILCERFTTSKLQKFEDLESINTYGFRGEALASISHIAHLTVTTRTKDSESAWRAYYEAGKLAPTKPGQGTEPRRVAGRQGTQITVEDLFYNVPTRRRAFRSTSDEYNKIVDMLGRYAVHCSHVAFACKKHGESSASISVQAAASTVDRIRHIYGGAVASELLSFETEDSRWGFKARGWATNANFSMKRTTLLLFINGRSVDSTNIRKALDETYSTYLPKNSHPFVYLSLEIDPQRVDVNVHPTKREVNFLNEDEITRAICEHISSKLAEVDTSRTFSTQTLLPTAGSRSNNVTSSPAPTPKSGTSLAAAMRKTPARPYENNLVRTDTNMRKITSMFAPSGPTVVHMSPSTPGSSRGRGGTSAAADGDVVAVRSRSNANAAAANYEVVDREATVNWLKSVRELKEAVVENSHSELTEIFKSYSFVGIVDERRRLAAIQSGVKLYLVDYGRACFELFYQIGLNDFGNFGVIRFSPPLDLRQMLRMAFKHDRGEFGDGGQNDDDDDDNDNDNDDPDADEAVEAVAAQLIERRQMLQEYFSLEVTPTGELLSIPLLIKGYTPPLAKLPQFLLRLGPRVRWNDENGCFDTLLRELASFYVPEKVPIINEERQRQKQRKALKKGKGKEGDECEVETAADDEEELDEDTRARRVHVQHAVEHVFFPAFKTRLICTTRLMQAGLIEVANLKGLYRVFERC</sequence>
<feature type="region of interest" description="Disordered" evidence="6">
    <location>
        <begin position="586"/>
        <end position="611"/>
    </location>
</feature>
<evidence type="ECO:0000313" key="8">
    <source>
        <dbReference type="EMBL" id="KAL1902603.1"/>
    </source>
</evidence>
<feature type="compositionally biased region" description="Basic and acidic residues" evidence="6">
    <location>
        <begin position="8"/>
        <end position="19"/>
    </location>
</feature>
<protein>
    <submittedName>
        <fullName evidence="8">DNA mismatch repair protein Mlh1</fullName>
    </submittedName>
</protein>
<dbReference type="CDD" id="cd16926">
    <property type="entry name" value="HATPase_MutL-MLH-PMS-like"/>
    <property type="match status" value="1"/>
</dbReference>
<reference evidence="8 9" key="1">
    <citation type="journal article" date="2024" name="IMA Fungus">
        <title>IMA Genome - F19 : A genome assembly and annotation guide to empower mycologists, including annotated draft genome sequences of Ceratocystis pirilliformis, Diaporthe australafricana, Fusarium ophioides, Paecilomyces lecythidis, and Sporothrix stenoceras.</title>
        <authorList>
            <person name="Aylward J."/>
            <person name="Wilson A.M."/>
            <person name="Visagie C.M."/>
            <person name="Spraker J."/>
            <person name="Barnes I."/>
            <person name="Buitendag C."/>
            <person name="Ceriani C."/>
            <person name="Del Mar Angel L."/>
            <person name="du Plessis D."/>
            <person name="Fuchs T."/>
            <person name="Gasser K."/>
            <person name="Kramer D."/>
            <person name="Li W."/>
            <person name="Munsamy K."/>
            <person name="Piso A."/>
            <person name="Price J.L."/>
            <person name="Sonnekus B."/>
            <person name="Thomas C."/>
            <person name="van der Nest A."/>
            <person name="van Dijk A."/>
            <person name="van Heerden A."/>
            <person name="van Vuuren N."/>
            <person name="Yilmaz N."/>
            <person name="Duong T.A."/>
            <person name="van der Merwe N.A."/>
            <person name="Wingfield M.J."/>
            <person name="Wingfield B.D."/>
        </authorList>
    </citation>
    <scope>NUCLEOTIDE SEQUENCE [LARGE SCALE GENOMIC DNA]</scope>
    <source>
        <strain evidence="8 9">CMW 5346</strain>
    </source>
</reference>
<dbReference type="InterPro" id="IPR014762">
    <property type="entry name" value="DNA_mismatch_repair_CS"/>
</dbReference>
<dbReference type="SUPFAM" id="SSF55874">
    <property type="entry name" value="ATPase domain of HSP90 chaperone/DNA topoisomerase II/histidine kinase"/>
    <property type="match status" value="1"/>
</dbReference>
<evidence type="ECO:0000256" key="4">
    <source>
        <dbReference type="ARBA" id="ARBA00023204"/>
    </source>
</evidence>
<dbReference type="Proteomes" id="UP001583186">
    <property type="component" value="Unassembled WGS sequence"/>
</dbReference>
<dbReference type="SMART" id="SM01340">
    <property type="entry name" value="DNA_mis_repair"/>
    <property type="match status" value="1"/>
</dbReference>
<feature type="region of interest" description="Disordered" evidence="6">
    <location>
        <begin position="379"/>
        <end position="402"/>
    </location>
</feature>
<dbReference type="PANTHER" id="PTHR10073">
    <property type="entry name" value="DNA MISMATCH REPAIR PROTEIN MLH, PMS, MUTL"/>
    <property type="match status" value="1"/>
</dbReference>
<gene>
    <name evidence="8" type="primary">mlh1</name>
    <name evidence="8" type="ORF">Sste5346_001045</name>
</gene>
<organism evidence="8 9">
    <name type="scientific">Sporothrix stenoceras</name>
    <dbReference type="NCBI Taxonomy" id="5173"/>
    <lineage>
        <taxon>Eukaryota</taxon>
        <taxon>Fungi</taxon>
        <taxon>Dikarya</taxon>
        <taxon>Ascomycota</taxon>
        <taxon>Pezizomycotina</taxon>
        <taxon>Sordariomycetes</taxon>
        <taxon>Sordariomycetidae</taxon>
        <taxon>Ophiostomatales</taxon>
        <taxon>Ophiostomataceae</taxon>
        <taxon>Sporothrix</taxon>
    </lineage>
</organism>
<evidence type="ECO:0000259" key="7">
    <source>
        <dbReference type="SMART" id="SM01340"/>
    </source>
</evidence>
<keyword evidence="5" id="KW-0539">Nucleus</keyword>
<feature type="region of interest" description="Disordered" evidence="6">
    <location>
        <begin position="435"/>
        <end position="459"/>
    </location>
</feature>
<dbReference type="InterPro" id="IPR032189">
    <property type="entry name" value="Mlh1_C"/>
</dbReference>
<keyword evidence="4" id="KW-0234">DNA repair</keyword>
<comment type="similarity">
    <text evidence="2">Belongs to the DNA mismatch repair MutL/HexB family.</text>
</comment>
<dbReference type="Gene3D" id="3.30.565.10">
    <property type="entry name" value="Histidine kinase-like ATPase, C-terminal domain"/>
    <property type="match status" value="1"/>
</dbReference>
<dbReference type="InterPro" id="IPR020568">
    <property type="entry name" value="Ribosomal_Su5_D2-typ_SF"/>
</dbReference>
<evidence type="ECO:0000256" key="3">
    <source>
        <dbReference type="ARBA" id="ARBA00022763"/>
    </source>
</evidence>
<dbReference type="InterPro" id="IPR036890">
    <property type="entry name" value="HATPase_C_sf"/>
</dbReference>
<evidence type="ECO:0000313" key="9">
    <source>
        <dbReference type="Proteomes" id="UP001583186"/>
    </source>
</evidence>
<evidence type="ECO:0000256" key="1">
    <source>
        <dbReference type="ARBA" id="ARBA00004123"/>
    </source>
</evidence>
<dbReference type="Gene3D" id="3.30.230.10">
    <property type="match status" value="1"/>
</dbReference>
<feature type="domain" description="DNA mismatch repair protein S5" evidence="7">
    <location>
        <begin position="246"/>
        <end position="365"/>
    </location>
</feature>
<dbReference type="InterPro" id="IPR014721">
    <property type="entry name" value="Ribsml_uS5_D2-typ_fold_subgr"/>
</dbReference>
<dbReference type="EMBL" id="JAWCUI010000004">
    <property type="protein sequence ID" value="KAL1902603.1"/>
    <property type="molecule type" value="Genomic_DNA"/>
</dbReference>
<dbReference type="NCBIfam" id="TIGR00585">
    <property type="entry name" value="mutl"/>
    <property type="match status" value="1"/>
</dbReference>
<dbReference type="PANTHER" id="PTHR10073:SF12">
    <property type="entry name" value="DNA MISMATCH REPAIR PROTEIN MLH1"/>
    <property type="match status" value="1"/>
</dbReference>
<feature type="region of interest" description="Disordered" evidence="6">
    <location>
        <begin position="1"/>
        <end position="26"/>
    </location>
</feature>
<proteinExistence type="inferred from homology"/>
<dbReference type="Pfam" id="PF16413">
    <property type="entry name" value="Mlh1_C"/>
    <property type="match status" value="1"/>
</dbReference>
<dbReference type="InterPro" id="IPR013507">
    <property type="entry name" value="DNA_mismatch_S5_2-like"/>
</dbReference>
<keyword evidence="3" id="KW-0227">DNA damage</keyword>
<name>A0ABR3ZPH2_9PEZI</name>
<dbReference type="SUPFAM" id="SSF54211">
    <property type="entry name" value="Ribosomal protein S5 domain 2-like"/>
    <property type="match status" value="1"/>
</dbReference>